<dbReference type="GO" id="GO:0006351">
    <property type="term" value="P:DNA-templated transcription"/>
    <property type="evidence" value="ECO:0007669"/>
    <property type="project" value="TreeGrafter"/>
</dbReference>
<evidence type="ECO:0000256" key="4">
    <source>
        <dbReference type="ARBA" id="ARBA00023163"/>
    </source>
</evidence>
<dbReference type="PROSITE" id="PS50931">
    <property type="entry name" value="HTH_LYSR"/>
    <property type="match status" value="1"/>
</dbReference>
<dbReference type="InterPro" id="IPR036390">
    <property type="entry name" value="WH_DNA-bd_sf"/>
</dbReference>
<gene>
    <name evidence="6" type="primary">gcvA_5</name>
    <name evidence="6" type="ORF">LA5096_01478</name>
</gene>
<keyword evidence="3" id="KW-0238">DNA-binding</keyword>
<comment type="similarity">
    <text evidence="1">Belongs to the LysR transcriptional regulatory family.</text>
</comment>
<dbReference type="InterPro" id="IPR036388">
    <property type="entry name" value="WH-like_DNA-bd_sf"/>
</dbReference>
<dbReference type="Gene3D" id="3.40.190.10">
    <property type="entry name" value="Periplasmic binding protein-like II"/>
    <property type="match status" value="2"/>
</dbReference>
<accession>A0A0M6Z8R9</accession>
<dbReference type="EMBL" id="CXWC01000002">
    <property type="protein sequence ID" value="CTQ67435.1"/>
    <property type="molecule type" value="Genomic_DNA"/>
</dbReference>
<organism evidence="6 7">
    <name type="scientific">Roseibium album</name>
    <dbReference type="NCBI Taxonomy" id="311410"/>
    <lineage>
        <taxon>Bacteria</taxon>
        <taxon>Pseudomonadati</taxon>
        <taxon>Pseudomonadota</taxon>
        <taxon>Alphaproteobacteria</taxon>
        <taxon>Hyphomicrobiales</taxon>
        <taxon>Stappiaceae</taxon>
        <taxon>Roseibium</taxon>
    </lineage>
</organism>
<dbReference type="AlphaFoldDB" id="A0A0M6Z8R9"/>
<feature type="domain" description="HTH lysR-type" evidence="5">
    <location>
        <begin position="6"/>
        <end position="63"/>
    </location>
</feature>
<dbReference type="FunFam" id="1.10.10.10:FF:000038">
    <property type="entry name" value="Glycine cleavage system transcriptional activator"/>
    <property type="match status" value="1"/>
</dbReference>
<dbReference type="PRINTS" id="PR00039">
    <property type="entry name" value="HTHLYSR"/>
</dbReference>
<dbReference type="GO" id="GO:0003700">
    <property type="term" value="F:DNA-binding transcription factor activity"/>
    <property type="evidence" value="ECO:0007669"/>
    <property type="project" value="InterPro"/>
</dbReference>
<reference evidence="7" key="1">
    <citation type="submission" date="2015-07" db="EMBL/GenBank/DDBJ databases">
        <authorList>
            <person name="Rodrigo-Torres Lidia"/>
            <person name="Arahal R.David."/>
        </authorList>
    </citation>
    <scope>NUCLEOTIDE SEQUENCE [LARGE SCALE GENOMIC DNA]</scope>
    <source>
        <strain evidence="7">CECT 5096</strain>
    </source>
</reference>
<dbReference type="Pfam" id="PF03466">
    <property type="entry name" value="LysR_substrate"/>
    <property type="match status" value="1"/>
</dbReference>
<sequence length="310" mass="34236">MTLNLPPLSAIRAFEAASRHLSFTKAGDELGLTQAAVSYQIKLLEEKLGFAVFERKTRKIDLTQKGALLAEGVVEAFSRLRQTFQDVQDADASELVVSSNTTFAVNWLASRMFSFQMQNPDIAVRLVSYGPWEKPKFDQADVTISACYPPPKGNLFIPLIAAEFTPLVAPQLAQGIGGINTPADLLKLPIIDPDDPWWRTWFSAAGLPDADLTKWPTSRMGSQALEANRAIAGQGVAILTPYFCRQALQQGQLIQPFDLVCAEEDESWALSYPPRNKNSRKVRLFQDWVVSELGRDGLHCPEAVLIGSDD</sequence>
<dbReference type="SUPFAM" id="SSF46785">
    <property type="entry name" value="Winged helix' DNA-binding domain"/>
    <property type="match status" value="1"/>
</dbReference>
<protein>
    <submittedName>
        <fullName evidence="6">Gcv operon activator</fullName>
    </submittedName>
</protein>
<name>A0A0M6Z8R9_9HYPH</name>
<dbReference type="OrthoDB" id="7328368at2"/>
<dbReference type="Gene3D" id="1.10.10.10">
    <property type="entry name" value="Winged helix-like DNA-binding domain superfamily/Winged helix DNA-binding domain"/>
    <property type="match status" value="1"/>
</dbReference>
<evidence type="ECO:0000259" key="5">
    <source>
        <dbReference type="PROSITE" id="PS50931"/>
    </source>
</evidence>
<dbReference type="InterPro" id="IPR000847">
    <property type="entry name" value="LysR_HTH_N"/>
</dbReference>
<evidence type="ECO:0000313" key="7">
    <source>
        <dbReference type="Proteomes" id="UP000049983"/>
    </source>
</evidence>
<dbReference type="InterPro" id="IPR005119">
    <property type="entry name" value="LysR_subst-bd"/>
</dbReference>
<dbReference type="GeneID" id="97668899"/>
<dbReference type="PANTHER" id="PTHR30537:SF26">
    <property type="entry name" value="GLYCINE CLEAVAGE SYSTEM TRANSCRIPTIONAL ACTIVATOR"/>
    <property type="match status" value="1"/>
</dbReference>
<evidence type="ECO:0000256" key="2">
    <source>
        <dbReference type="ARBA" id="ARBA00023015"/>
    </source>
</evidence>
<dbReference type="InterPro" id="IPR058163">
    <property type="entry name" value="LysR-type_TF_proteobact-type"/>
</dbReference>
<dbReference type="GO" id="GO:0043565">
    <property type="term" value="F:sequence-specific DNA binding"/>
    <property type="evidence" value="ECO:0007669"/>
    <property type="project" value="TreeGrafter"/>
</dbReference>
<evidence type="ECO:0000256" key="3">
    <source>
        <dbReference type="ARBA" id="ARBA00023125"/>
    </source>
</evidence>
<keyword evidence="4" id="KW-0804">Transcription</keyword>
<keyword evidence="2" id="KW-0805">Transcription regulation</keyword>
<proteinExistence type="inferred from homology"/>
<dbReference type="Pfam" id="PF00126">
    <property type="entry name" value="HTH_1"/>
    <property type="match status" value="1"/>
</dbReference>
<dbReference type="PANTHER" id="PTHR30537">
    <property type="entry name" value="HTH-TYPE TRANSCRIPTIONAL REGULATOR"/>
    <property type="match status" value="1"/>
</dbReference>
<dbReference type="SUPFAM" id="SSF53850">
    <property type="entry name" value="Periplasmic binding protein-like II"/>
    <property type="match status" value="1"/>
</dbReference>
<dbReference type="RefSeq" id="WP_055115475.1">
    <property type="nucleotide sequence ID" value="NZ_CXWA01000002.1"/>
</dbReference>
<evidence type="ECO:0000256" key="1">
    <source>
        <dbReference type="ARBA" id="ARBA00009437"/>
    </source>
</evidence>
<dbReference type="STRING" id="311410.LA5095_02622"/>
<dbReference type="Proteomes" id="UP000049983">
    <property type="component" value="Unassembled WGS sequence"/>
</dbReference>
<keyword evidence="7" id="KW-1185">Reference proteome</keyword>
<evidence type="ECO:0000313" key="6">
    <source>
        <dbReference type="EMBL" id="CTQ67435.1"/>
    </source>
</evidence>